<dbReference type="PANTHER" id="PTHR43004">
    <property type="entry name" value="TRK SYSTEM POTASSIUM UPTAKE PROTEIN"/>
    <property type="match status" value="1"/>
</dbReference>
<comment type="caution">
    <text evidence="5">The sequence shown here is derived from an EMBL/GenBank/DDBJ whole genome shotgun (WGS) entry which is preliminary data.</text>
</comment>
<reference evidence="5 6" key="1">
    <citation type="submission" date="2006-02" db="EMBL/GenBank/DDBJ databases">
        <authorList>
            <person name="Waterbury J."/>
            <person name="Ferriera S."/>
            <person name="Johnson J."/>
            <person name="Kravitz S."/>
            <person name="Halpern A."/>
            <person name="Remington K."/>
            <person name="Beeson K."/>
            <person name="Tran B."/>
            <person name="Rogers Y.-H."/>
            <person name="Friedman R."/>
            <person name="Venter J.C."/>
        </authorList>
    </citation>
    <scope>NUCLEOTIDE SEQUENCE [LARGE SCALE GENOMIC DNA]</scope>
    <source>
        <strain evidence="5 6">Nb-231</strain>
    </source>
</reference>
<dbReference type="PRINTS" id="PR00420">
    <property type="entry name" value="RNGMNOXGNASE"/>
</dbReference>
<dbReference type="Gene3D" id="3.50.50.60">
    <property type="entry name" value="FAD/NAD(P)-binding domain"/>
    <property type="match status" value="1"/>
</dbReference>
<dbReference type="RefSeq" id="WP_005002326.1">
    <property type="nucleotide sequence ID" value="NZ_CH672427.1"/>
</dbReference>
<dbReference type="OrthoDB" id="8672648at2"/>
<evidence type="ECO:0000256" key="1">
    <source>
        <dbReference type="ARBA" id="ARBA00001974"/>
    </source>
</evidence>
<accession>A4BNT7</accession>
<dbReference type="EMBL" id="AAOF01000002">
    <property type="protein sequence ID" value="EAR22886.1"/>
    <property type="molecule type" value="Genomic_DNA"/>
</dbReference>
<keyword evidence="2" id="KW-0285">Flavoprotein</keyword>
<dbReference type="InterPro" id="IPR050641">
    <property type="entry name" value="RIFMO-like"/>
</dbReference>
<dbReference type="GO" id="GO:0016709">
    <property type="term" value="F:oxidoreductase activity, acting on paired donors, with incorporation or reduction of molecular oxygen, NAD(P)H as one donor, and incorporation of one atom of oxygen"/>
    <property type="evidence" value="ECO:0007669"/>
    <property type="project" value="UniProtKB-ARBA"/>
</dbReference>
<keyword evidence="6" id="KW-1185">Reference proteome</keyword>
<dbReference type="Pfam" id="PF01494">
    <property type="entry name" value="FAD_binding_3"/>
    <property type="match status" value="1"/>
</dbReference>
<comment type="cofactor">
    <cofactor evidence="1">
        <name>FAD</name>
        <dbReference type="ChEBI" id="CHEBI:57692"/>
    </cofactor>
</comment>
<evidence type="ECO:0000313" key="6">
    <source>
        <dbReference type="Proteomes" id="UP000003374"/>
    </source>
</evidence>
<evidence type="ECO:0000256" key="3">
    <source>
        <dbReference type="ARBA" id="ARBA00022827"/>
    </source>
</evidence>
<proteinExistence type="predicted"/>
<sequence>MARAHKRPVYAYRRAADQEARRPAYHPIVIVGAGPVGLTAALDCAVHGLPHVLLDAEDTVCEGSKAICFAKRSLEIFDRLGCGERLVNKGIVWNLGRVFFGERQIYAFNLAPEAGYQRPAFINLQQYYLEEYLIERLAELGGTDLRWRNTVTALEPRADGVGLTVDTPDGAYRMLCDYLIVADGARSPIRHLLDLPCRGQVFQDRFLIADVVMQADFPTERWFWFNPPFHAGQSTLLHRQADNVWRIDFQLGRDAVPDEEQRPERVIARIKAMLGEHVRFDLDWVSVYTFQCRRMERFQHAGRIFFVGDAAHQVSPFGARGANGGIQDVDNLVWKLALVMAGKAPAALLESYDAERIPAADENILNSTRSTDFITPKSEASRAFRDATLMLAEHYPFARRLVNSGRLSVPAMLRGSPLNTPDTGTFGSALCPGAPCADAPIQTAAGEDWLLHQLGNRFTGVYFAAAHGQISARVAGIIQALASDAVPVTVRVVGKRLSGKGPDGREIVDVAGLVQRRYGGSPGTFYLIRPDQHVCARWRRLELKAVRCALRRALGQTLRHSEQIA</sequence>
<dbReference type="SUPFAM" id="SSF51905">
    <property type="entry name" value="FAD/NAD(P)-binding domain"/>
    <property type="match status" value="1"/>
</dbReference>
<keyword evidence="3" id="KW-0274">FAD</keyword>
<dbReference type="Proteomes" id="UP000003374">
    <property type="component" value="Unassembled WGS sequence"/>
</dbReference>
<dbReference type="STRING" id="314278.NB231_10548"/>
<evidence type="ECO:0000313" key="5">
    <source>
        <dbReference type="EMBL" id="EAR22886.1"/>
    </source>
</evidence>
<dbReference type="NCBIfam" id="NF006002">
    <property type="entry name" value="PRK08132.1"/>
    <property type="match status" value="1"/>
</dbReference>
<dbReference type="AlphaFoldDB" id="A4BNT7"/>
<dbReference type="HOGENOM" id="CLU_009665_20_2_6"/>
<feature type="domain" description="FAD-binding" evidence="4">
    <location>
        <begin position="27"/>
        <end position="363"/>
    </location>
</feature>
<dbReference type="Gene3D" id="3.40.30.120">
    <property type="match status" value="1"/>
</dbReference>
<gene>
    <name evidence="5" type="ORF">NB231_10548</name>
</gene>
<evidence type="ECO:0000256" key="2">
    <source>
        <dbReference type="ARBA" id="ARBA00022630"/>
    </source>
</evidence>
<protein>
    <recommendedName>
        <fullName evidence="4">FAD-binding domain-containing protein</fullName>
    </recommendedName>
</protein>
<dbReference type="eggNOG" id="COG0654">
    <property type="taxonomic scope" value="Bacteria"/>
</dbReference>
<name>A4BNT7_9GAMM</name>
<organism evidence="5 6">
    <name type="scientific">Nitrococcus mobilis Nb-231</name>
    <dbReference type="NCBI Taxonomy" id="314278"/>
    <lineage>
        <taxon>Bacteria</taxon>
        <taxon>Pseudomonadati</taxon>
        <taxon>Pseudomonadota</taxon>
        <taxon>Gammaproteobacteria</taxon>
        <taxon>Chromatiales</taxon>
        <taxon>Ectothiorhodospiraceae</taxon>
        <taxon>Nitrococcus</taxon>
    </lineage>
</organism>
<dbReference type="InterPro" id="IPR002938">
    <property type="entry name" value="FAD-bd"/>
</dbReference>
<dbReference type="GO" id="GO:0071949">
    <property type="term" value="F:FAD binding"/>
    <property type="evidence" value="ECO:0007669"/>
    <property type="project" value="InterPro"/>
</dbReference>
<dbReference type="PANTHER" id="PTHR43004:SF19">
    <property type="entry name" value="BINDING MONOOXYGENASE, PUTATIVE (JCVI)-RELATED"/>
    <property type="match status" value="1"/>
</dbReference>
<evidence type="ECO:0000259" key="4">
    <source>
        <dbReference type="Pfam" id="PF01494"/>
    </source>
</evidence>
<dbReference type="InterPro" id="IPR036188">
    <property type="entry name" value="FAD/NAD-bd_sf"/>
</dbReference>
<dbReference type="Gene3D" id="3.30.70.2450">
    <property type="match status" value="1"/>
</dbReference>